<name>A0AAD7UGI6_9STRA</name>
<evidence type="ECO:0000256" key="1">
    <source>
        <dbReference type="ARBA" id="ARBA00022837"/>
    </source>
</evidence>
<dbReference type="SUPFAM" id="SSF47473">
    <property type="entry name" value="EF-hand"/>
    <property type="match status" value="1"/>
</dbReference>
<gene>
    <name evidence="3" type="ORF">CTAYLR_000053</name>
</gene>
<evidence type="ECO:0000259" key="2">
    <source>
        <dbReference type="PROSITE" id="PS50222"/>
    </source>
</evidence>
<keyword evidence="1" id="KW-0106">Calcium</keyword>
<protein>
    <recommendedName>
        <fullName evidence="2">EF-hand domain-containing protein</fullName>
    </recommendedName>
</protein>
<dbReference type="EMBL" id="JAQMWT010000314">
    <property type="protein sequence ID" value="KAJ8605518.1"/>
    <property type="molecule type" value="Genomic_DNA"/>
</dbReference>
<evidence type="ECO:0000313" key="3">
    <source>
        <dbReference type="EMBL" id="KAJ8605518.1"/>
    </source>
</evidence>
<dbReference type="InterPro" id="IPR011992">
    <property type="entry name" value="EF-hand-dom_pair"/>
</dbReference>
<dbReference type="AlphaFoldDB" id="A0AAD7UGI6"/>
<dbReference type="Gene3D" id="1.10.238.10">
    <property type="entry name" value="EF-hand"/>
    <property type="match status" value="1"/>
</dbReference>
<dbReference type="InterPro" id="IPR018247">
    <property type="entry name" value="EF_Hand_1_Ca_BS"/>
</dbReference>
<dbReference type="InterPro" id="IPR002048">
    <property type="entry name" value="EF_hand_dom"/>
</dbReference>
<accession>A0AAD7UGI6</accession>
<sequence length="156" mass="16862">MIAKFNYLDENHDGKISLGELQEYHREFDAAYDARHVEAEFRRLDYDGNGEIKLAEYLKANGIDLGKGDEELDREREAELEREARVLAEGVTAVEIVPDGSEAVEIGATAEARDVCVDTEVVAVAAVDEARGDVPVVAEAVVADLARFGGGVGVAI</sequence>
<dbReference type="Pfam" id="PF13499">
    <property type="entry name" value="EF-hand_7"/>
    <property type="match status" value="1"/>
</dbReference>
<proteinExistence type="predicted"/>
<feature type="domain" description="EF-hand" evidence="2">
    <location>
        <begin position="1"/>
        <end position="31"/>
    </location>
</feature>
<dbReference type="GO" id="GO:0005509">
    <property type="term" value="F:calcium ion binding"/>
    <property type="evidence" value="ECO:0007669"/>
    <property type="project" value="InterPro"/>
</dbReference>
<dbReference type="Proteomes" id="UP001230188">
    <property type="component" value="Unassembled WGS sequence"/>
</dbReference>
<evidence type="ECO:0000313" key="4">
    <source>
        <dbReference type="Proteomes" id="UP001230188"/>
    </source>
</evidence>
<comment type="caution">
    <text evidence="3">The sequence shown here is derived from an EMBL/GenBank/DDBJ whole genome shotgun (WGS) entry which is preliminary data.</text>
</comment>
<organism evidence="3 4">
    <name type="scientific">Chrysophaeum taylorii</name>
    <dbReference type="NCBI Taxonomy" id="2483200"/>
    <lineage>
        <taxon>Eukaryota</taxon>
        <taxon>Sar</taxon>
        <taxon>Stramenopiles</taxon>
        <taxon>Ochrophyta</taxon>
        <taxon>Pelagophyceae</taxon>
        <taxon>Pelagomonadales</taxon>
        <taxon>Pelagomonadaceae</taxon>
        <taxon>Chrysophaeum</taxon>
    </lineage>
</organism>
<keyword evidence="4" id="KW-1185">Reference proteome</keyword>
<dbReference type="PROSITE" id="PS50222">
    <property type="entry name" value="EF_HAND_2"/>
    <property type="match status" value="1"/>
</dbReference>
<dbReference type="PROSITE" id="PS00018">
    <property type="entry name" value="EF_HAND_1"/>
    <property type="match status" value="1"/>
</dbReference>
<reference evidence="3" key="1">
    <citation type="submission" date="2023-01" db="EMBL/GenBank/DDBJ databases">
        <title>Metagenome sequencing of chrysophaentin producing Chrysophaeum taylorii.</title>
        <authorList>
            <person name="Davison J."/>
            <person name="Bewley C."/>
        </authorList>
    </citation>
    <scope>NUCLEOTIDE SEQUENCE</scope>
    <source>
        <strain evidence="3">NIES-1699</strain>
    </source>
</reference>